<feature type="region of interest" description="Disordered" evidence="1">
    <location>
        <begin position="124"/>
        <end position="143"/>
    </location>
</feature>
<gene>
    <name evidence="2" type="ORF">BVC80_1835g578</name>
</gene>
<dbReference type="Proteomes" id="UP000195402">
    <property type="component" value="Unassembled WGS sequence"/>
</dbReference>
<proteinExistence type="predicted"/>
<feature type="compositionally biased region" description="Basic and acidic residues" evidence="1">
    <location>
        <begin position="126"/>
        <end position="141"/>
    </location>
</feature>
<protein>
    <submittedName>
        <fullName evidence="2">Uncharacterized protein</fullName>
    </submittedName>
</protein>
<dbReference type="OrthoDB" id="1882251at2759"/>
<evidence type="ECO:0000313" key="3">
    <source>
        <dbReference type="Proteomes" id="UP000195402"/>
    </source>
</evidence>
<reference evidence="2 3" key="1">
    <citation type="journal article" date="2017" name="Mol. Plant">
        <title>The Genome of Medicinal Plant Macleaya cordata Provides New Insights into Benzylisoquinoline Alkaloids Metabolism.</title>
        <authorList>
            <person name="Liu X."/>
            <person name="Liu Y."/>
            <person name="Huang P."/>
            <person name="Ma Y."/>
            <person name="Qing Z."/>
            <person name="Tang Q."/>
            <person name="Cao H."/>
            <person name="Cheng P."/>
            <person name="Zheng Y."/>
            <person name="Yuan Z."/>
            <person name="Zhou Y."/>
            <person name="Liu J."/>
            <person name="Tang Z."/>
            <person name="Zhuo Y."/>
            <person name="Zhang Y."/>
            <person name="Yu L."/>
            <person name="Huang J."/>
            <person name="Yang P."/>
            <person name="Peng Q."/>
            <person name="Zhang J."/>
            <person name="Jiang W."/>
            <person name="Zhang Z."/>
            <person name="Lin K."/>
            <person name="Ro D.K."/>
            <person name="Chen X."/>
            <person name="Xiong X."/>
            <person name="Shang Y."/>
            <person name="Huang S."/>
            <person name="Zeng J."/>
        </authorList>
    </citation>
    <scope>NUCLEOTIDE SEQUENCE [LARGE SCALE GENOMIC DNA]</scope>
    <source>
        <strain evidence="3">cv. BLH2017</strain>
        <tissue evidence="2">Root</tissue>
    </source>
</reference>
<dbReference type="OMA" id="IARIAMM"/>
<dbReference type="EMBL" id="MVGT01000437">
    <property type="protein sequence ID" value="OVA18159.1"/>
    <property type="molecule type" value="Genomic_DNA"/>
</dbReference>
<accession>A0A200R612</accession>
<name>A0A200R612_MACCD</name>
<dbReference type="PANTHER" id="PTHR33527:SF14">
    <property type="entry name" value="OS07G0274300 PROTEIN"/>
    <property type="match status" value="1"/>
</dbReference>
<evidence type="ECO:0000313" key="2">
    <source>
        <dbReference type="EMBL" id="OVA18159.1"/>
    </source>
</evidence>
<dbReference type="STRING" id="56857.A0A200R612"/>
<organism evidence="2 3">
    <name type="scientific">Macleaya cordata</name>
    <name type="common">Five-seeded plume-poppy</name>
    <name type="synonym">Bocconia cordata</name>
    <dbReference type="NCBI Taxonomy" id="56857"/>
    <lineage>
        <taxon>Eukaryota</taxon>
        <taxon>Viridiplantae</taxon>
        <taxon>Streptophyta</taxon>
        <taxon>Embryophyta</taxon>
        <taxon>Tracheophyta</taxon>
        <taxon>Spermatophyta</taxon>
        <taxon>Magnoliopsida</taxon>
        <taxon>Ranunculales</taxon>
        <taxon>Papaveraceae</taxon>
        <taxon>Papaveroideae</taxon>
        <taxon>Macleaya</taxon>
    </lineage>
</organism>
<comment type="caution">
    <text evidence="2">The sequence shown here is derived from an EMBL/GenBank/DDBJ whole genome shotgun (WGS) entry which is preliminary data.</text>
</comment>
<evidence type="ECO:0000256" key="1">
    <source>
        <dbReference type="SAM" id="MobiDB-lite"/>
    </source>
</evidence>
<sequence>MGRDLRQCMHMIALWLWLEEVGYPNIILKMLTLPDWVVNVIADEAVRCLNCIQSKTPPPYSSSTITTEIPVTEALMEDKQISLSSFLYPNRQSALRRTTNTVNNVCFRATFEDIVQQAALANNNNDHTHDHDHDHDHDHQQQEGVSDQLINLAVQGIANQPMTSSSTGGSVVQQELVEVSVGPVSQPHAAAAGVVVQERIITPGSSSSVLETGDSSSQTSVLISNDNHKVPRGKRSMFMTFSRGHPITGRALRNFFVRSYGECIEDLYMQEVPPNRQSLYARVVFRSIRTVAAILDGKDKAKFAINGKHVWARLYVEKEKQNQSAEVPQAPAADT</sequence>
<keyword evidence="3" id="KW-1185">Reference proteome</keyword>
<dbReference type="AlphaFoldDB" id="A0A200R612"/>
<dbReference type="InParanoid" id="A0A200R612"/>
<dbReference type="PANTHER" id="PTHR33527">
    <property type="entry name" value="OS07G0274300 PROTEIN"/>
    <property type="match status" value="1"/>
</dbReference>